<organism evidence="3 4">
    <name type="scientific">Coemansia thaxteri</name>
    <dbReference type="NCBI Taxonomy" id="2663907"/>
    <lineage>
        <taxon>Eukaryota</taxon>
        <taxon>Fungi</taxon>
        <taxon>Fungi incertae sedis</taxon>
        <taxon>Zoopagomycota</taxon>
        <taxon>Kickxellomycotina</taxon>
        <taxon>Kickxellomycetes</taxon>
        <taxon>Kickxellales</taxon>
        <taxon>Kickxellaceae</taxon>
        <taxon>Coemansia</taxon>
    </lineage>
</organism>
<keyword evidence="4" id="KW-1185">Reference proteome</keyword>
<feature type="transmembrane region" description="Helical" evidence="1">
    <location>
        <begin position="369"/>
        <end position="388"/>
    </location>
</feature>
<gene>
    <name evidence="3" type="ORF">H4R26_004898</name>
</gene>
<evidence type="ECO:0000259" key="2">
    <source>
        <dbReference type="Pfam" id="PF12051"/>
    </source>
</evidence>
<reference evidence="3" key="1">
    <citation type="submission" date="2022-07" db="EMBL/GenBank/DDBJ databases">
        <title>Phylogenomic reconstructions and comparative analyses of Kickxellomycotina fungi.</title>
        <authorList>
            <person name="Reynolds N.K."/>
            <person name="Stajich J.E."/>
            <person name="Barry K."/>
            <person name="Grigoriev I.V."/>
            <person name="Crous P."/>
            <person name="Smith M.E."/>
        </authorList>
    </citation>
    <scope>NUCLEOTIDE SEQUENCE</scope>
    <source>
        <strain evidence="3">IMI 214461</strain>
    </source>
</reference>
<dbReference type="InterPro" id="IPR053001">
    <property type="entry name" value="MNNG_permease-like"/>
</dbReference>
<protein>
    <recommendedName>
        <fullName evidence="2">DUF3533 domain-containing protein</fullName>
    </recommendedName>
</protein>
<keyword evidence="1" id="KW-0812">Transmembrane</keyword>
<dbReference type="GO" id="GO:0016020">
    <property type="term" value="C:membrane"/>
    <property type="evidence" value="ECO:0007669"/>
    <property type="project" value="TreeGrafter"/>
</dbReference>
<feature type="transmembrane region" description="Helical" evidence="1">
    <location>
        <begin position="32"/>
        <end position="55"/>
    </location>
</feature>
<evidence type="ECO:0000256" key="1">
    <source>
        <dbReference type="SAM" id="Phobius"/>
    </source>
</evidence>
<dbReference type="EMBL" id="JANBQF010000635">
    <property type="protein sequence ID" value="KAJ1999827.1"/>
    <property type="molecule type" value="Genomic_DNA"/>
</dbReference>
<dbReference type="PANTHER" id="PTHR34814:SF2">
    <property type="entry name" value="DUF3533 DOMAIN-CONTAINING PROTEIN"/>
    <property type="match status" value="1"/>
</dbReference>
<keyword evidence="1" id="KW-0472">Membrane</keyword>
<keyword evidence="1" id="KW-1133">Transmembrane helix</keyword>
<feature type="transmembrane region" description="Helical" evidence="1">
    <location>
        <begin position="314"/>
        <end position="337"/>
    </location>
</feature>
<dbReference type="Proteomes" id="UP001150907">
    <property type="component" value="Unassembled WGS sequence"/>
</dbReference>
<feature type="transmembrane region" description="Helical" evidence="1">
    <location>
        <begin position="270"/>
        <end position="293"/>
    </location>
</feature>
<feature type="transmembrane region" description="Helical" evidence="1">
    <location>
        <begin position="400"/>
        <end position="420"/>
    </location>
</feature>
<accession>A0A9W8EHQ3</accession>
<name>A0A9W8EHQ3_9FUNG</name>
<dbReference type="PANTHER" id="PTHR34814">
    <property type="entry name" value="NITROSOGUANIDINE RESISTANCE PROTEIN SNG1"/>
    <property type="match status" value="1"/>
</dbReference>
<feature type="transmembrane region" description="Helical" evidence="1">
    <location>
        <begin position="235"/>
        <end position="258"/>
    </location>
</feature>
<proteinExistence type="predicted"/>
<evidence type="ECO:0000313" key="4">
    <source>
        <dbReference type="Proteomes" id="UP001150907"/>
    </source>
</evidence>
<feature type="domain" description="DUF3533" evidence="2">
    <location>
        <begin position="41"/>
        <end position="405"/>
    </location>
</feature>
<sequence length="483" mass="52346">MEQVNSNNKDSEGRISLLDSSLRSELRSRGLYYVRLMGISTVMLWAAMSIFYGAVFRRSTYIYRTQLELVDLDHGPVGAGIVQAALAAIAESQSVASANVDGWRTQPTWRQRRDFATIGSVRSWVRRHGWGALVINSGASARLADALLAANSSSGYRAADAVTLLLNTGRHPIIELTYLQPALTGVGSAAITKFSTQLLGTLNLQTARLTPALVAQPVGLTVSSVAPMTFSIAPVVYLFGFLTGLLCVVGPLIAWKLTTAAFFERTKHRHVWLGAVALIMGWATYIALLGALAQAAFRGPAYSAQALAYTVGRFFSVWMTEAMVLTTTGLWLANWFLLLTPELQGLASLMTVLPNIVSTLVPTQTAPRFYRWMYAGSFYNGAMLYRYVLSGAYPQIGLNVGVVLGEMAALAAVLYATTWVRQYVLVAGLSDVPGWYRGSKFFAGKKKNEPAEGSVRRSLWSTPGTIDDSDNDAVSLQNGDLGV</sequence>
<dbReference type="InterPro" id="IPR022703">
    <property type="entry name" value="DUF3533"/>
</dbReference>
<evidence type="ECO:0000313" key="3">
    <source>
        <dbReference type="EMBL" id="KAJ1999827.1"/>
    </source>
</evidence>
<dbReference type="AlphaFoldDB" id="A0A9W8EHQ3"/>
<comment type="caution">
    <text evidence="3">The sequence shown here is derived from an EMBL/GenBank/DDBJ whole genome shotgun (WGS) entry which is preliminary data.</text>
</comment>
<dbReference type="Pfam" id="PF12051">
    <property type="entry name" value="DUF3533"/>
    <property type="match status" value="1"/>
</dbReference>
<dbReference type="OrthoDB" id="2140105at2759"/>